<dbReference type="InterPro" id="IPR025263">
    <property type="entry name" value="YhdP_central"/>
</dbReference>
<accession>A0ABU9H8R1</accession>
<evidence type="ECO:0000313" key="2">
    <source>
        <dbReference type="EMBL" id="MEL0658181.1"/>
    </source>
</evidence>
<gene>
    <name evidence="2" type="ORF">V6255_03420</name>
</gene>
<dbReference type="PANTHER" id="PTHR38690">
    <property type="entry name" value="PROTEASE-RELATED"/>
    <property type="match status" value="1"/>
</dbReference>
<comment type="caution">
    <text evidence="2">The sequence shown here is derived from an EMBL/GenBank/DDBJ whole genome shotgun (WGS) entry which is preliminary data.</text>
</comment>
<dbReference type="NCBIfam" id="TIGR02099">
    <property type="entry name" value="YhdP family protein"/>
    <property type="match status" value="1"/>
</dbReference>
<dbReference type="Pfam" id="PF13116">
    <property type="entry name" value="YhdP"/>
    <property type="match status" value="1"/>
</dbReference>
<evidence type="ECO:0000313" key="3">
    <source>
        <dbReference type="Proteomes" id="UP001366060"/>
    </source>
</evidence>
<name>A0ABU9H8R1_9GAMM</name>
<feature type="domain" description="YhdP central" evidence="1">
    <location>
        <begin position="2"/>
        <end position="1277"/>
    </location>
</feature>
<organism evidence="2 3">
    <name type="scientific">Psychromonas arctica</name>
    <dbReference type="NCBI Taxonomy" id="168275"/>
    <lineage>
        <taxon>Bacteria</taxon>
        <taxon>Pseudomonadati</taxon>
        <taxon>Pseudomonadota</taxon>
        <taxon>Gammaproteobacteria</taxon>
        <taxon>Alteromonadales</taxon>
        <taxon>Psychromonadaceae</taxon>
        <taxon>Psychromonas</taxon>
    </lineage>
</organism>
<proteinExistence type="predicted"/>
<sequence>MLAVITLILIAVLLTAARFAINSVDDYKEQLVEWVAAEHDINVNADKVTAGVDFSGLVLTLKNVTFTETEALPFELKVDNLFLHFDFLESLRQQHITFNDISLKGADLLLKSPIDTEEIEQLELSETDEPQSQSTLDALKNIFLLRLSSFSITESRINFTDHLYNKKTVLIQDLSWINDGEHHQGVGKASLPNTLDDNSLEFIIDIKGDAEGSNEQLIGSLYAHAENLNVAEYIRPQINPLAELKTATMSFKLWGEFDFNGPKNMQLEWGNSEIAWSMLDQLHDWQINHGSLQFTYQNDYCLFDSYDLNITHNYIPFSDVKVSAEGTLGQFGGFDLNGIDVSSIMPFGLLFSSLSEADINYISALEIGGKLNKIGLKVEKPGELTVNANIDAFNNQAVGVIPGVSDANISVTSNQQSGHATIKLGQQEIHFDGQFNRPMPLQQGDFEFNWTNNEEGFELVSKKSLLVTDELNSLSQFSLFFPSESATDTSPILNLYAYASLNDASKAQHYFPVHAMGEDVFDYLQPTLKKGTVTGAKVLWSGRLSDYPFTQNQGVFQAYVPVKDAEYDFYQGWQGLSDLDLNLLFENDSLIMKSNKAKLGDIKVDKLVADVDHLSSEGILTVNVDLEEKSKSIVKYLIASPLKDSVGKAVQSIHINDRLQGNLTLTIPLAEDNDDTQVSGEFNLNKNNVDLELGSDYILPLKNVKGTFSFINGDLEADDLTATLFGQPVNFSFFSKEFSDKYELKASLSGEWDVAKLSDHQQSLLPLQLSGNLDWQGQMSFTQSLNQDYKFGVHLTSQLQGMKIGLPAPYNKNALQTWPTTININGNQNSMRWDALITGKLTSAGELAYPKQQTSIKYLYLGLGKDTGTNIDKTKQVVRVNQDKVNLTPWVEILNEHFVEQAAVAINTATKTTESLAAVDTNTLIDLDAFYLNIKHAELFEQPLINLSSEIIQTDEKLTVNIKGDDLLANIEYRQGIPDRYDISIKQMNFQLLDMDALQAVFFNEENDTLTEYSDNLREDYPEVFLECLSCIYKKMDLSPLKAHVFPSQSRFSIDYLQLGEEDQATNISGVWDQRRTNIIVDSRASSETSIVHRLGYDSPMNFQDAQLNGAFNWIGAPWQFNFDSLNGDFSLDVENGQITEVDDKGARLLGFLSLDGIRRSLNLEFDDVFSKGLGFEEMSLSANITNGILKNDDYYLYGSAGKISGDGLVDLPNLNVNYRFSYSPAVTSSLPVLAAFAINPLTGAAVLMLTKILEPVVDTIIRVDFSVKGALNDPEIKIEDRLKGKVKLQNSEVLEEIEDQQLDSNPLQDILLNEESMDEELEDEF</sequence>
<evidence type="ECO:0000259" key="1">
    <source>
        <dbReference type="Pfam" id="PF13116"/>
    </source>
</evidence>
<dbReference type="PANTHER" id="PTHR38690:SF1">
    <property type="entry name" value="PROTEASE"/>
    <property type="match status" value="1"/>
</dbReference>
<dbReference type="InterPro" id="IPR011836">
    <property type="entry name" value="YhdP"/>
</dbReference>
<protein>
    <submittedName>
        <fullName evidence="2">YhdP family protein</fullName>
    </submittedName>
</protein>
<dbReference type="EMBL" id="JBAKBA010000005">
    <property type="protein sequence ID" value="MEL0658181.1"/>
    <property type="molecule type" value="Genomic_DNA"/>
</dbReference>
<reference evidence="2 3" key="1">
    <citation type="submission" date="2024-02" db="EMBL/GenBank/DDBJ databases">
        <title>Bacteria isolated from the canopy kelp, Nereocystis luetkeana.</title>
        <authorList>
            <person name="Pfister C.A."/>
            <person name="Younker I.T."/>
            <person name="Light S.H."/>
        </authorList>
    </citation>
    <scope>NUCLEOTIDE SEQUENCE [LARGE SCALE GENOMIC DNA]</scope>
    <source>
        <strain evidence="2 3">TI.2.07</strain>
    </source>
</reference>
<dbReference type="RefSeq" id="WP_341626884.1">
    <property type="nucleotide sequence ID" value="NZ_JBAKBA010000005.1"/>
</dbReference>
<dbReference type="Proteomes" id="UP001366060">
    <property type="component" value="Unassembled WGS sequence"/>
</dbReference>
<keyword evidence="3" id="KW-1185">Reference proteome</keyword>